<gene>
    <name evidence="3" type="ORF">CSUI_010236</name>
</gene>
<dbReference type="RefSeq" id="XP_067917682.1">
    <property type="nucleotide sequence ID" value="XM_068070341.1"/>
</dbReference>
<dbReference type="Proteomes" id="UP000221165">
    <property type="component" value="Unassembled WGS sequence"/>
</dbReference>
<dbReference type="GO" id="GO:0008270">
    <property type="term" value="F:zinc ion binding"/>
    <property type="evidence" value="ECO:0007669"/>
    <property type="project" value="UniProtKB-KW"/>
</dbReference>
<comment type="caution">
    <text evidence="3">The sequence shown here is derived from an EMBL/GenBank/DDBJ whole genome shotgun (WGS) entry which is preliminary data.</text>
</comment>
<keyword evidence="1" id="KW-0479">Metal-binding</keyword>
<dbReference type="GeneID" id="94433552"/>
<keyword evidence="1" id="KW-0863">Zinc-finger</keyword>
<dbReference type="InterPro" id="IPR013083">
    <property type="entry name" value="Znf_RING/FYVE/PHD"/>
</dbReference>
<evidence type="ECO:0000313" key="3">
    <source>
        <dbReference type="EMBL" id="PHJ15950.1"/>
    </source>
</evidence>
<keyword evidence="1" id="KW-0862">Zinc</keyword>
<evidence type="ECO:0000259" key="2">
    <source>
        <dbReference type="PROSITE" id="PS50089"/>
    </source>
</evidence>
<feature type="domain" description="RING-type" evidence="2">
    <location>
        <begin position="144"/>
        <end position="187"/>
    </location>
</feature>
<dbReference type="AlphaFoldDB" id="A0A2C6JZ25"/>
<dbReference type="OrthoDB" id="341679at2759"/>
<dbReference type="Gene3D" id="3.30.40.10">
    <property type="entry name" value="Zinc/RING finger domain, C3HC4 (zinc finger)"/>
    <property type="match status" value="1"/>
</dbReference>
<evidence type="ECO:0000313" key="4">
    <source>
        <dbReference type="Proteomes" id="UP000221165"/>
    </source>
</evidence>
<accession>A0A2C6JZ25</accession>
<evidence type="ECO:0000256" key="1">
    <source>
        <dbReference type="PROSITE-ProRule" id="PRU00175"/>
    </source>
</evidence>
<dbReference type="SUPFAM" id="SSF57850">
    <property type="entry name" value="RING/U-box"/>
    <property type="match status" value="1"/>
</dbReference>
<keyword evidence="4" id="KW-1185">Reference proteome</keyword>
<dbReference type="EMBL" id="MIGC01006969">
    <property type="protein sequence ID" value="PHJ15950.1"/>
    <property type="molecule type" value="Genomic_DNA"/>
</dbReference>
<reference evidence="3 4" key="1">
    <citation type="journal article" date="2017" name="Int. J. Parasitol.">
        <title>The genome of the protozoan parasite Cystoisospora suis and a reverse vaccinology approach to identify vaccine candidates.</title>
        <authorList>
            <person name="Palmieri N."/>
            <person name="Shrestha A."/>
            <person name="Ruttkowski B."/>
            <person name="Beck T."/>
            <person name="Vogl C."/>
            <person name="Tomley F."/>
            <person name="Blake D.P."/>
            <person name="Joachim A."/>
        </authorList>
    </citation>
    <scope>NUCLEOTIDE SEQUENCE [LARGE SCALE GENOMIC DNA]</scope>
    <source>
        <strain evidence="3 4">Wien I</strain>
    </source>
</reference>
<protein>
    <submittedName>
        <fullName evidence="3">Dense granular protein gra10</fullName>
    </submittedName>
</protein>
<dbReference type="VEuPathDB" id="ToxoDB:CSUI_010236"/>
<organism evidence="3 4">
    <name type="scientific">Cystoisospora suis</name>
    <dbReference type="NCBI Taxonomy" id="483139"/>
    <lineage>
        <taxon>Eukaryota</taxon>
        <taxon>Sar</taxon>
        <taxon>Alveolata</taxon>
        <taxon>Apicomplexa</taxon>
        <taxon>Conoidasida</taxon>
        <taxon>Coccidia</taxon>
        <taxon>Eucoccidiorida</taxon>
        <taxon>Eimeriorina</taxon>
        <taxon>Sarcocystidae</taxon>
        <taxon>Cystoisospora</taxon>
    </lineage>
</organism>
<sequence>MILYYRLSSEHAGSYRQCPLGCSALSLSEVKQLLSERCDLAREYRRKIDFRIFLVGGGSSGRGGPKNDGGAGGEDLTEVTDENQMIHAYSKLVVQRIAIIGSHPGNVLHKAKSELSQEEWKSSEERKWLNQRKKKKRLPPEWLCGICHHVMEQPVLIRCSGNCVQSACASCLESRLKNGSGACPFCKSKIVRQAIRNKRLEEIIRHANLSEYEEGAQLGEDR</sequence>
<feature type="non-terminal residue" evidence="3">
    <location>
        <position position="222"/>
    </location>
</feature>
<name>A0A2C6JZ25_9APIC</name>
<dbReference type="PROSITE" id="PS50089">
    <property type="entry name" value="ZF_RING_2"/>
    <property type="match status" value="1"/>
</dbReference>
<dbReference type="InterPro" id="IPR001841">
    <property type="entry name" value="Znf_RING"/>
</dbReference>
<proteinExistence type="predicted"/>